<organism evidence="5 6">
    <name type="scientific">Mycolicibacterium moriokaense</name>
    <dbReference type="NCBI Taxonomy" id="39691"/>
    <lineage>
        <taxon>Bacteria</taxon>
        <taxon>Bacillati</taxon>
        <taxon>Actinomycetota</taxon>
        <taxon>Actinomycetes</taxon>
        <taxon>Mycobacteriales</taxon>
        <taxon>Mycobacteriaceae</taxon>
        <taxon>Mycolicibacterium</taxon>
    </lineage>
</organism>
<accession>A0A318HKT2</accession>
<dbReference type="AlphaFoldDB" id="A0A318HKT2"/>
<sequence length="233" mass="26042">MFLRFRDRPSDSPYIERVWRGRSVGGGPFTSVAAGHLELVVTRLATLTMVTLRGPETRATTIDCPPDGEWAAIRFRLGVYMPALPTHLLLDHRDVDLPVAADGSFALLGVRWPLPDLENAERYVSALARRGVIARDEVVEAAIRGGRQSLTTRSVQRHFRRSTGMTRGQFRQIERARHATNLLRDGASILDAVHDAGYFDQAHLTRSLRVFIGETPAGITRHDAQLSFLYKTD</sequence>
<dbReference type="Gene3D" id="1.10.10.60">
    <property type="entry name" value="Homeodomain-like"/>
    <property type="match status" value="1"/>
</dbReference>
<dbReference type="PANTHER" id="PTHR46796">
    <property type="entry name" value="HTH-TYPE TRANSCRIPTIONAL ACTIVATOR RHAS-RELATED"/>
    <property type="match status" value="1"/>
</dbReference>
<evidence type="ECO:0000256" key="2">
    <source>
        <dbReference type="ARBA" id="ARBA00023125"/>
    </source>
</evidence>
<name>A0A318HKT2_9MYCO</name>
<protein>
    <submittedName>
        <fullName evidence="5">Helix-turn-helix protein</fullName>
    </submittedName>
</protein>
<evidence type="ECO:0000256" key="1">
    <source>
        <dbReference type="ARBA" id="ARBA00023015"/>
    </source>
</evidence>
<dbReference type="EMBL" id="QJJU01000003">
    <property type="protein sequence ID" value="PXX11277.1"/>
    <property type="molecule type" value="Genomic_DNA"/>
</dbReference>
<dbReference type="Pfam" id="PF12833">
    <property type="entry name" value="HTH_18"/>
    <property type="match status" value="1"/>
</dbReference>
<reference evidence="5 6" key="2">
    <citation type="submission" date="2018-06" db="EMBL/GenBank/DDBJ databases">
        <title>Sequencing of bacterial isolates from soil warming experiment in Harvard Forest, Massachusetts, USA.</title>
        <authorList>
            <person name="Deangelis K.PhD."/>
        </authorList>
    </citation>
    <scope>NUCLEOTIDE SEQUENCE [LARGE SCALE GENOMIC DNA]</scope>
    <source>
        <strain evidence="5 6">GAS496</strain>
    </source>
</reference>
<feature type="domain" description="HTH araC/xylS-type" evidence="4">
    <location>
        <begin position="150"/>
        <end position="222"/>
    </location>
</feature>
<evidence type="ECO:0000313" key="5">
    <source>
        <dbReference type="EMBL" id="PXX11277.1"/>
    </source>
</evidence>
<dbReference type="GO" id="GO:0003700">
    <property type="term" value="F:DNA-binding transcription factor activity"/>
    <property type="evidence" value="ECO:0007669"/>
    <property type="project" value="InterPro"/>
</dbReference>
<dbReference type="GO" id="GO:0043565">
    <property type="term" value="F:sequence-specific DNA binding"/>
    <property type="evidence" value="ECO:0007669"/>
    <property type="project" value="InterPro"/>
</dbReference>
<evidence type="ECO:0000259" key="4">
    <source>
        <dbReference type="PROSITE" id="PS01124"/>
    </source>
</evidence>
<keyword evidence="6" id="KW-1185">Reference proteome</keyword>
<reference evidence="6" key="1">
    <citation type="submission" date="2018-05" db="EMBL/GenBank/DDBJ databases">
        <authorList>
            <person name="Deangelis K."/>
            <person name="Huntemann M."/>
            <person name="Clum A."/>
            <person name="Pillay M."/>
            <person name="Palaniappan K."/>
            <person name="Varghese N."/>
            <person name="Mikhailova N."/>
            <person name="Stamatis D."/>
            <person name="Reddy T."/>
            <person name="Daum C."/>
            <person name="Shapiro N."/>
            <person name="Ivanova N."/>
            <person name="Kyrpides N."/>
            <person name="Woyke T."/>
        </authorList>
    </citation>
    <scope>NUCLEOTIDE SEQUENCE [LARGE SCALE GENOMIC DNA]</scope>
    <source>
        <strain evidence="6">GAS496</strain>
    </source>
</reference>
<dbReference type="InterPro" id="IPR018060">
    <property type="entry name" value="HTH_AraC"/>
</dbReference>
<dbReference type="RefSeq" id="WP_110315330.1">
    <property type="nucleotide sequence ID" value="NZ_QJJU01000003.1"/>
</dbReference>
<evidence type="ECO:0000256" key="3">
    <source>
        <dbReference type="ARBA" id="ARBA00023163"/>
    </source>
</evidence>
<dbReference type="SMART" id="SM00342">
    <property type="entry name" value="HTH_ARAC"/>
    <property type="match status" value="1"/>
</dbReference>
<gene>
    <name evidence="5" type="ORF">C8E89_103366</name>
</gene>
<keyword evidence="2" id="KW-0238">DNA-binding</keyword>
<dbReference type="OrthoDB" id="2559672at2"/>
<keyword evidence="3" id="KW-0804">Transcription</keyword>
<evidence type="ECO:0000313" key="6">
    <source>
        <dbReference type="Proteomes" id="UP000247781"/>
    </source>
</evidence>
<comment type="caution">
    <text evidence="5">The sequence shown here is derived from an EMBL/GenBank/DDBJ whole genome shotgun (WGS) entry which is preliminary data.</text>
</comment>
<dbReference type="InterPro" id="IPR050204">
    <property type="entry name" value="AraC_XylS_family_regulators"/>
</dbReference>
<dbReference type="Proteomes" id="UP000247781">
    <property type="component" value="Unassembled WGS sequence"/>
</dbReference>
<dbReference type="PROSITE" id="PS01124">
    <property type="entry name" value="HTH_ARAC_FAMILY_2"/>
    <property type="match status" value="1"/>
</dbReference>
<keyword evidence="1" id="KW-0805">Transcription regulation</keyword>
<proteinExistence type="predicted"/>